<evidence type="ECO:0000313" key="3">
    <source>
        <dbReference type="Proteomes" id="UP000515240"/>
    </source>
</evidence>
<dbReference type="SMART" id="SM00342">
    <property type="entry name" value="HTH_ARAC"/>
    <property type="match status" value="1"/>
</dbReference>
<accession>A0A7G5EC20</accession>
<organism evidence="2 3">
    <name type="scientific">Comamonas piscis</name>
    <dbReference type="NCBI Taxonomy" id="1562974"/>
    <lineage>
        <taxon>Bacteria</taxon>
        <taxon>Pseudomonadati</taxon>
        <taxon>Pseudomonadota</taxon>
        <taxon>Betaproteobacteria</taxon>
        <taxon>Burkholderiales</taxon>
        <taxon>Comamonadaceae</taxon>
        <taxon>Comamonas</taxon>
    </lineage>
</organism>
<dbReference type="EMBL" id="CP058554">
    <property type="protein sequence ID" value="QMV71545.1"/>
    <property type="molecule type" value="Genomic_DNA"/>
</dbReference>
<dbReference type="InterPro" id="IPR018060">
    <property type="entry name" value="HTH_AraC"/>
</dbReference>
<dbReference type="Gene3D" id="1.10.10.60">
    <property type="entry name" value="Homeodomain-like"/>
    <property type="match status" value="1"/>
</dbReference>
<keyword evidence="3" id="KW-1185">Reference proteome</keyword>
<dbReference type="Gene3D" id="2.60.120.10">
    <property type="entry name" value="Jelly Rolls"/>
    <property type="match status" value="1"/>
</dbReference>
<sequence length="233" mass="25277">MADHSHHRLLAPDYSVRHYEGEQQAHSHDHVQLLYALAGRMELEVDGKAAYVDTASGVVIPAGSTHAYLAQKGSALAVVDVPDGASFAQMRRFAAPPRDWLATHASAWTVAQAHVAWVQQTPALLLRRALDVQAITAAVRADLAGDWRTPQLAALAHLSPQRFHVRWQELTGSTPQQWLRDLRLTEASQALAAGQPLETTALRCGYSTASALAYALRRDRGVGSRSLRKGVGG</sequence>
<dbReference type="Pfam" id="PF07883">
    <property type="entry name" value="Cupin_2"/>
    <property type="match status" value="1"/>
</dbReference>
<dbReference type="Pfam" id="PF12833">
    <property type="entry name" value="HTH_18"/>
    <property type="match status" value="1"/>
</dbReference>
<dbReference type="InterPro" id="IPR014710">
    <property type="entry name" value="RmlC-like_jellyroll"/>
</dbReference>
<dbReference type="GO" id="GO:0043565">
    <property type="term" value="F:sequence-specific DNA binding"/>
    <property type="evidence" value="ECO:0007669"/>
    <property type="project" value="InterPro"/>
</dbReference>
<dbReference type="PANTHER" id="PTHR11019">
    <property type="entry name" value="HTH-TYPE TRANSCRIPTIONAL REGULATOR NIMR"/>
    <property type="match status" value="1"/>
</dbReference>
<reference evidence="2 3" key="1">
    <citation type="journal article" date="2020" name="G3 (Bethesda)">
        <title>CeMbio - The Caenorhabditis elegans Microbiome Resource.</title>
        <authorList>
            <person name="Dirksen P."/>
            <person name="Assie A."/>
            <person name="Zimmermann J."/>
            <person name="Zhang F."/>
            <person name="Tietje A.M."/>
            <person name="Marsh S.A."/>
            <person name="Felix M.A."/>
            <person name="Shapira M."/>
            <person name="Kaleta C."/>
            <person name="Schulenburg H."/>
            <person name="Samuel B."/>
        </authorList>
    </citation>
    <scope>NUCLEOTIDE SEQUENCE [LARGE SCALE GENOMIC DNA]</scope>
    <source>
        <strain evidence="2 3">BIGb0172</strain>
    </source>
</reference>
<gene>
    <name evidence="2" type="ORF">HS961_01115</name>
</gene>
<evidence type="ECO:0000313" key="2">
    <source>
        <dbReference type="EMBL" id="QMV71545.1"/>
    </source>
</evidence>
<name>A0A7G5EC20_9BURK</name>
<dbReference type="SUPFAM" id="SSF51182">
    <property type="entry name" value="RmlC-like cupins"/>
    <property type="match status" value="1"/>
</dbReference>
<protein>
    <submittedName>
        <fullName evidence="2">Helix-turn-helix transcriptional regulator</fullName>
    </submittedName>
</protein>
<dbReference type="AlphaFoldDB" id="A0A7G5EC20"/>
<dbReference type="GO" id="GO:0003700">
    <property type="term" value="F:DNA-binding transcription factor activity"/>
    <property type="evidence" value="ECO:0007669"/>
    <property type="project" value="InterPro"/>
</dbReference>
<proteinExistence type="predicted"/>
<dbReference type="InterPro" id="IPR011051">
    <property type="entry name" value="RmlC_Cupin_sf"/>
</dbReference>
<dbReference type="InterPro" id="IPR013096">
    <property type="entry name" value="Cupin_2"/>
</dbReference>
<evidence type="ECO:0000259" key="1">
    <source>
        <dbReference type="PROSITE" id="PS01124"/>
    </source>
</evidence>
<dbReference type="KEGG" id="cpis:HS961_01115"/>
<dbReference type="Proteomes" id="UP000515240">
    <property type="component" value="Chromosome"/>
</dbReference>
<dbReference type="PROSITE" id="PS01124">
    <property type="entry name" value="HTH_ARAC_FAMILY_2"/>
    <property type="match status" value="1"/>
</dbReference>
<dbReference type="PANTHER" id="PTHR11019:SF159">
    <property type="entry name" value="TRANSCRIPTIONAL REGULATOR-RELATED"/>
    <property type="match status" value="1"/>
</dbReference>
<dbReference type="RefSeq" id="WP_182325982.1">
    <property type="nucleotide sequence ID" value="NZ_CP058554.1"/>
</dbReference>
<feature type="domain" description="HTH araC/xylS-type" evidence="1">
    <location>
        <begin position="133"/>
        <end position="230"/>
    </location>
</feature>